<dbReference type="Proteomes" id="UP001596391">
    <property type="component" value="Unassembled WGS sequence"/>
</dbReference>
<evidence type="ECO:0000313" key="1">
    <source>
        <dbReference type="EMBL" id="MFC6646264.1"/>
    </source>
</evidence>
<organism evidence="1 2">
    <name type="scientific">Granulicella cerasi</name>
    <dbReference type="NCBI Taxonomy" id="741063"/>
    <lineage>
        <taxon>Bacteria</taxon>
        <taxon>Pseudomonadati</taxon>
        <taxon>Acidobacteriota</taxon>
        <taxon>Terriglobia</taxon>
        <taxon>Terriglobales</taxon>
        <taxon>Acidobacteriaceae</taxon>
        <taxon>Granulicella</taxon>
    </lineage>
</organism>
<name>A0ABW1ZAS9_9BACT</name>
<proteinExistence type="predicted"/>
<dbReference type="RefSeq" id="WP_263369952.1">
    <property type="nucleotide sequence ID" value="NZ_JAGSYD010000001.1"/>
</dbReference>
<reference evidence="2" key="1">
    <citation type="journal article" date="2019" name="Int. J. Syst. Evol. Microbiol.">
        <title>The Global Catalogue of Microorganisms (GCM) 10K type strain sequencing project: providing services to taxonomists for standard genome sequencing and annotation.</title>
        <authorList>
            <consortium name="The Broad Institute Genomics Platform"/>
            <consortium name="The Broad Institute Genome Sequencing Center for Infectious Disease"/>
            <person name="Wu L."/>
            <person name="Ma J."/>
        </authorList>
    </citation>
    <scope>NUCLEOTIDE SEQUENCE [LARGE SCALE GENOMIC DNA]</scope>
    <source>
        <strain evidence="2">CGMCC 1.16026</strain>
    </source>
</reference>
<keyword evidence="2" id="KW-1185">Reference proteome</keyword>
<protein>
    <submittedName>
        <fullName evidence="1">Uncharacterized protein</fullName>
    </submittedName>
</protein>
<sequence length="104" mass="12022">MPKNHVLMCPHCQQQEEYQLTWMVRRKRQQPPPGCDSETLAKFRKAQSYMVRRDDMIACKNVRCRKRFEVEGVQSVAYMQEAASGSVEDRAARLKAAFGRRSAG</sequence>
<dbReference type="EMBL" id="JBHSWI010000001">
    <property type="protein sequence ID" value="MFC6646264.1"/>
    <property type="molecule type" value="Genomic_DNA"/>
</dbReference>
<gene>
    <name evidence="1" type="ORF">ACFQBQ_11850</name>
</gene>
<accession>A0ABW1ZAS9</accession>
<comment type="caution">
    <text evidence="1">The sequence shown here is derived from an EMBL/GenBank/DDBJ whole genome shotgun (WGS) entry which is preliminary data.</text>
</comment>
<evidence type="ECO:0000313" key="2">
    <source>
        <dbReference type="Proteomes" id="UP001596391"/>
    </source>
</evidence>